<reference evidence="2" key="1">
    <citation type="submission" date="2022-07" db="EMBL/GenBank/DDBJ databases">
        <title>Genome Sequence of Leucocoprinus birnbaumii.</title>
        <authorList>
            <person name="Buettner E."/>
        </authorList>
    </citation>
    <scope>NUCLEOTIDE SEQUENCE</scope>
    <source>
        <strain evidence="2">VT141</strain>
    </source>
</reference>
<dbReference type="EMBL" id="JANIEX010001635">
    <property type="protein sequence ID" value="KAJ3555868.1"/>
    <property type="molecule type" value="Genomic_DNA"/>
</dbReference>
<dbReference type="Proteomes" id="UP001213000">
    <property type="component" value="Unassembled WGS sequence"/>
</dbReference>
<organism evidence="2 3">
    <name type="scientific">Leucocoprinus birnbaumii</name>
    <dbReference type="NCBI Taxonomy" id="56174"/>
    <lineage>
        <taxon>Eukaryota</taxon>
        <taxon>Fungi</taxon>
        <taxon>Dikarya</taxon>
        <taxon>Basidiomycota</taxon>
        <taxon>Agaricomycotina</taxon>
        <taxon>Agaricomycetes</taxon>
        <taxon>Agaricomycetidae</taxon>
        <taxon>Agaricales</taxon>
        <taxon>Agaricineae</taxon>
        <taxon>Agaricaceae</taxon>
        <taxon>Leucocoprinus</taxon>
    </lineage>
</organism>
<evidence type="ECO:0000313" key="2">
    <source>
        <dbReference type="EMBL" id="KAJ3555868.1"/>
    </source>
</evidence>
<keyword evidence="3" id="KW-1185">Reference proteome</keyword>
<dbReference type="AlphaFoldDB" id="A0AAD5VGA3"/>
<proteinExistence type="predicted"/>
<accession>A0AAD5VGA3</accession>
<feature type="region of interest" description="Disordered" evidence="1">
    <location>
        <begin position="1"/>
        <end position="21"/>
    </location>
</feature>
<comment type="caution">
    <text evidence="2">The sequence shown here is derived from an EMBL/GenBank/DDBJ whole genome shotgun (WGS) entry which is preliminary data.</text>
</comment>
<protein>
    <submittedName>
        <fullName evidence="2">Uncharacterized protein</fullName>
    </submittedName>
</protein>
<evidence type="ECO:0000256" key="1">
    <source>
        <dbReference type="SAM" id="MobiDB-lite"/>
    </source>
</evidence>
<evidence type="ECO:0000313" key="3">
    <source>
        <dbReference type="Proteomes" id="UP001213000"/>
    </source>
</evidence>
<name>A0AAD5VGA3_9AGAR</name>
<sequence>MSETVIEATPASSAPITVPPVASNLPTLPPAPLDIFAALQPLAKQYTPALVPRTRKRDKIKELLGLGEPKGHVLN</sequence>
<gene>
    <name evidence="2" type="ORF">NP233_g12104</name>
</gene>